<dbReference type="OrthoDB" id="5398057at2"/>
<name>A0A1T4RQQ9_9BACT</name>
<dbReference type="RefSeq" id="WP_078791244.1">
    <property type="nucleotide sequence ID" value="NZ_FUWR01000023.1"/>
</dbReference>
<dbReference type="InterPro" id="IPR001455">
    <property type="entry name" value="TusA-like"/>
</dbReference>
<dbReference type="GO" id="GO:0016740">
    <property type="term" value="F:transferase activity"/>
    <property type="evidence" value="ECO:0007669"/>
    <property type="project" value="UniProtKB-KW"/>
</dbReference>
<sequence>MPDVPVCKEIDLRGQICPSTLLTALRETNTNKTELRSGELKLVILTDNRNSTTHISESIGAMGYRVEVVKEQEYYRITIDRIS</sequence>
<organism evidence="2 3">
    <name type="scientific">Trichlorobacter thiogenes</name>
    <dbReference type="NCBI Taxonomy" id="115783"/>
    <lineage>
        <taxon>Bacteria</taxon>
        <taxon>Pseudomonadati</taxon>
        <taxon>Thermodesulfobacteriota</taxon>
        <taxon>Desulfuromonadia</taxon>
        <taxon>Geobacterales</taxon>
        <taxon>Geobacteraceae</taxon>
        <taxon>Trichlorobacter</taxon>
    </lineage>
</organism>
<gene>
    <name evidence="2" type="ORF">SAMN02745119_03020</name>
</gene>
<dbReference type="Proteomes" id="UP000190102">
    <property type="component" value="Unassembled WGS sequence"/>
</dbReference>
<accession>A0A1T4RQQ9</accession>
<dbReference type="Gene3D" id="3.30.110.40">
    <property type="entry name" value="TusA-like domain"/>
    <property type="match status" value="1"/>
</dbReference>
<evidence type="ECO:0000313" key="2">
    <source>
        <dbReference type="EMBL" id="SKA18272.1"/>
    </source>
</evidence>
<proteinExistence type="predicted"/>
<protein>
    <submittedName>
        <fullName evidence="2">TusA-related sulfurtransferase</fullName>
    </submittedName>
</protein>
<keyword evidence="2" id="KW-0808">Transferase</keyword>
<reference evidence="3" key="1">
    <citation type="submission" date="2017-02" db="EMBL/GenBank/DDBJ databases">
        <authorList>
            <person name="Varghese N."/>
            <person name="Submissions S."/>
        </authorList>
    </citation>
    <scope>NUCLEOTIDE SEQUENCE [LARGE SCALE GENOMIC DNA]</scope>
    <source>
        <strain evidence="3">ATCC BAA-34</strain>
    </source>
</reference>
<evidence type="ECO:0000313" key="3">
    <source>
        <dbReference type="Proteomes" id="UP000190102"/>
    </source>
</evidence>
<dbReference type="AlphaFoldDB" id="A0A1T4RQQ9"/>
<dbReference type="EMBL" id="FUWR01000023">
    <property type="protein sequence ID" value="SKA18272.1"/>
    <property type="molecule type" value="Genomic_DNA"/>
</dbReference>
<dbReference type="STRING" id="115783.SAMN02745119_03020"/>
<dbReference type="CDD" id="cd00291">
    <property type="entry name" value="SirA_YedF_YeeD"/>
    <property type="match status" value="1"/>
</dbReference>
<evidence type="ECO:0000259" key="1">
    <source>
        <dbReference type="Pfam" id="PF01206"/>
    </source>
</evidence>
<dbReference type="SUPFAM" id="SSF64307">
    <property type="entry name" value="SirA-like"/>
    <property type="match status" value="1"/>
</dbReference>
<keyword evidence="3" id="KW-1185">Reference proteome</keyword>
<feature type="domain" description="UPF0033" evidence="1">
    <location>
        <begin position="8"/>
        <end position="80"/>
    </location>
</feature>
<dbReference type="InterPro" id="IPR036868">
    <property type="entry name" value="TusA-like_sf"/>
</dbReference>
<dbReference type="Pfam" id="PF01206">
    <property type="entry name" value="TusA"/>
    <property type="match status" value="1"/>
</dbReference>